<dbReference type="OrthoDB" id="6104674at2759"/>
<evidence type="ECO:0000313" key="3">
    <source>
        <dbReference type="EMBL" id="VDI62681.1"/>
    </source>
</evidence>
<comment type="caution">
    <text evidence="3">The sequence shown here is derived from an EMBL/GenBank/DDBJ whole genome shotgun (WGS) entry which is preliminary data.</text>
</comment>
<evidence type="ECO:0000313" key="4">
    <source>
        <dbReference type="Proteomes" id="UP000596742"/>
    </source>
</evidence>
<gene>
    <name evidence="3" type="ORF">MGAL_10B022979</name>
</gene>
<sequence>MAQIPVSCQLCETDTKIEWKCENCDLLMCERCKILIHLKIKETKDHRVINIKEVGQQHVQPRDTQNSNPKSKTCQLCETNGNIKWKCEDCELMMCNGCKTRVHLKIKEFKDHRFIAIEEMDLEKTIIPCKIKTVKQYNTELRVLNCISVCSDETMWLSDADTKRIQKIQLEQDKIKVLSNYRGFAFDMELLADGHLLMADTSFNLKLLGSDTNGPIPSKFSFKSLRPIAVHRDTSTGIRLLIACIRTGSGSLCGAICGSMPSGGAVVVMTMEGHPKCMYEFDKNNQQLFTFPIRITATKQGEIFVLDRISKNKRGRVVILTDEVHIYNGHTAVNSGKQPFKPMQAEVTKSDNVIIADSYNNTLHILDHSGHLLTYCKTAEAGIIGPLGMAFMQPGKLFIGNAVSYFNRNTNAKLYEVEIPEEF</sequence>
<keyword evidence="4" id="KW-1185">Reference proteome</keyword>
<dbReference type="GO" id="GO:0008270">
    <property type="term" value="F:zinc ion binding"/>
    <property type="evidence" value="ECO:0007669"/>
    <property type="project" value="UniProtKB-KW"/>
</dbReference>
<keyword evidence="1" id="KW-0863">Zinc-finger</keyword>
<name>A0A8B6GEK4_MYTGA</name>
<protein>
    <recommendedName>
        <fullName evidence="2">B box-type domain-containing protein</fullName>
    </recommendedName>
</protein>
<dbReference type="CDD" id="cd19757">
    <property type="entry name" value="Bbox1"/>
    <property type="match status" value="2"/>
</dbReference>
<dbReference type="EMBL" id="UYJE01008283">
    <property type="protein sequence ID" value="VDI62681.1"/>
    <property type="molecule type" value="Genomic_DNA"/>
</dbReference>
<dbReference type="SUPFAM" id="SSF101898">
    <property type="entry name" value="NHL repeat"/>
    <property type="match status" value="1"/>
</dbReference>
<evidence type="ECO:0000256" key="1">
    <source>
        <dbReference type="PROSITE-ProRule" id="PRU00024"/>
    </source>
</evidence>
<feature type="domain" description="B box-type" evidence="2">
    <location>
        <begin position="69"/>
        <end position="117"/>
    </location>
</feature>
<dbReference type="PROSITE" id="PS50119">
    <property type="entry name" value="ZF_BBOX"/>
    <property type="match status" value="2"/>
</dbReference>
<evidence type="ECO:0000259" key="2">
    <source>
        <dbReference type="PROSITE" id="PS50119"/>
    </source>
</evidence>
<accession>A0A8B6GEK4</accession>
<reference evidence="3" key="1">
    <citation type="submission" date="2018-11" db="EMBL/GenBank/DDBJ databases">
        <authorList>
            <person name="Alioto T."/>
            <person name="Alioto T."/>
        </authorList>
    </citation>
    <scope>NUCLEOTIDE SEQUENCE</scope>
</reference>
<dbReference type="InterPro" id="IPR000315">
    <property type="entry name" value="Znf_B-box"/>
</dbReference>
<dbReference type="Gene3D" id="4.10.830.40">
    <property type="match status" value="1"/>
</dbReference>
<dbReference type="AlphaFoldDB" id="A0A8B6GEK4"/>
<dbReference type="Gene3D" id="2.120.10.30">
    <property type="entry name" value="TolB, C-terminal domain"/>
    <property type="match status" value="1"/>
</dbReference>
<keyword evidence="1" id="KW-0479">Metal-binding</keyword>
<dbReference type="Proteomes" id="UP000596742">
    <property type="component" value="Unassembled WGS sequence"/>
</dbReference>
<keyword evidence="1" id="KW-0862">Zinc</keyword>
<dbReference type="SMART" id="SM00336">
    <property type="entry name" value="BBOX"/>
    <property type="match status" value="2"/>
</dbReference>
<proteinExistence type="predicted"/>
<feature type="domain" description="B box-type" evidence="2">
    <location>
        <begin position="3"/>
        <end position="51"/>
    </location>
</feature>
<organism evidence="3 4">
    <name type="scientific">Mytilus galloprovincialis</name>
    <name type="common">Mediterranean mussel</name>
    <dbReference type="NCBI Taxonomy" id="29158"/>
    <lineage>
        <taxon>Eukaryota</taxon>
        <taxon>Metazoa</taxon>
        <taxon>Spiralia</taxon>
        <taxon>Lophotrochozoa</taxon>
        <taxon>Mollusca</taxon>
        <taxon>Bivalvia</taxon>
        <taxon>Autobranchia</taxon>
        <taxon>Pteriomorphia</taxon>
        <taxon>Mytilida</taxon>
        <taxon>Mytiloidea</taxon>
        <taxon>Mytilidae</taxon>
        <taxon>Mytilinae</taxon>
        <taxon>Mytilus</taxon>
    </lineage>
</organism>
<dbReference type="InterPro" id="IPR011042">
    <property type="entry name" value="6-blade_b-propeller_TolB-like"/>
</dbReference>